<reference evidence="4 5" key="1">
    <citation type="journal article" date="2009" name="Int. J. Syst. Evol. Microbiol.">
        <title>Nocardioides caeni sp. nov., isolated from wastewater.</title>
        <authorList>
            <person name="Yoon J.H."/>
            <person name="Kang S.J."/>
            <person name="Park S."/>
            <person name="Kim W."/>
            <person name="Oh T.K."/>
        </authorList>
    </citation>
    <scope>NUCLEOTIDE SEQUENCE [LARGE SCALE GENOMIC DNA]</scope>
    <source>
        <strain evidence="4 5">DSM 23134</strain>
    </source>
</reference>
<evidence type="ECO:0000256" key="2">
    <source>
        <dbReference type="PIRNR" id="PIRNR002070"/>
    </source>
</evidence>
<dbReference type="NCBIfam" id="TIGR00621">
    <property type="entry name" value="ssb"/>
    <property type="match status" value="1"/>
</dbReference>
<dbReference type="InterPro" id="IPR011344">
    <property type="entry name" value="ssDNA-bd"/>
</dbReference>
<dbReference type="EMBL" id="STGW01000001">
    <property type="protein sequence ID" value="THV18149.1"/>
    <property type="molecule type" value="Genomic_DNA"/>
</dbReference>
<dbReference type="PIRSF" id="PIRSF002070">
    <property type="entry name" value="SSB"/>
    <property type="match status" value="1"/>
</dbReference>
<organism evidence="4 5">
    <name type="scientific">Nocardioides caeni</name>
    <dbReference type="NCBI Taxonomy" id="574700"/>
    <lineage>
        <taxon>Bacteria</taxon>
        <taxon>Bacillati</taxon>
        <taxon>Actinomycetota</taxon>
        <taxon>Actinomycetes</taxon>
        <taxon>Propionibacteriales</taxon>
        <taxon>Nocardioidaceae</taxon>
        <taxon>Nocardioides</taxon>
    </lineage>
</organism>
<keyword evidence="1 2" id="KW-0238">DNA-binding</keyword>
<proteinExistence type="predicted"/>
<dbReference type="Proteomes" id="UP000307087">
    <property type="component" value="Unassembled WGS sequence"/>
</dbReference>
<protein>
    <recommendedName>
        <fullName evidence="2 3">Single-stranded DNA-binding protein</fullName>
    </recommendedName>
</protein>
<dbReference type="GO" id="GO:0006260">
    <property type="term" value="P:DNA replication"/>
    <property type="evidence" value="ECO:0007669"/>
    <property type="project" value="InterPro"/>
</dbReference>
<gene>
    <name evidence="4" type="primary">ssb</name>
    <name evidence="4" type="ORF">E9934_00400</name>
</gene>
<dbReference type="InterPro" id="IPR012340">
    <property type="entry name" value="NA-bd_OB-fold"/>
</dbReference>
<keyword evidence="5" id="KW-1185">Reference proteome</keyword>
<dbReference type="InterPro" id="IPR000424">
    <property type="entry name" value="Primosome_PriB/ssb"/>
</dbReference>
<comment type="caution">
    <text evidence="4">The sequence shown here is derived from an EMBL/GenBank/DDBJ whole genome shotgun (WGS) entry which is preliminary data.</text>
</comment>
<sequence length="137" mass="14963">MEDRAMANDTMVTIQGWVGSVPALREVAGTPVLNFRVGATPRHFNRSNGEWVDGHTQWYAVSAWRRLAEHGERSLRQGDAVIVHGRLQHRTYVNKAGVETISIEIEAITVGHDLTRGTASFSKAVATTEQQGTAPAA</sequence>
<evidence type="ECO:0000313" key="5">
    <source>
        <dbReference type="Proteomes" id="UP000307087"/>
    </source>
</evidence>
<dbReference type="AlphaFoldDB" id="A0A4S8NRV5"/>
<evidence type="ECO:0000256" key="1">
    <source>
        <dbReference type="ARBA" id="ARBA00023125"/>
    </source>
</evidence>
<evidence type="ECO:0000256" key="3">
    <source>
        <dbReference type="RuleBase" id="RU000524"/>
    </source>
</evidence>
<dbReference type="GO" id="GO:0003697">
    <property type="term" value="F:single-stranded DNA binding"/>
    <property type="evidence" value="ECO:0007669"/>
    <property type="project" value="InterPro"/>
</dbReference>
<accession>A0A4S8NRV5</accession>
<dbReference type="CDD" id="cd04496">
    <property type="entry name" value="SSB_OBF"/>
    <property type="match status" value="1"/>
</dbReference>
<dbReference type="SUPFAM" id="SSF50249">
    <property type="entry name" value="Nucleic acid-binding proteins"/>
    <property type="match status" value="1"/>
</dbReference>
<evidence type="ECO:0000313" key="4">
    <source>
        <dbReference type="EMBL" id="THV18149.1"/>
    </source>
</evidence>
<name>A0A4S8NRV5_9ACTN</name>
<dbReference type="Gene3D" id="2.40.50.140">
    <property type="entry name" value="Nucleic acid-binding proteins"/>
    <property type="match status" value="1"/>
</dbReference>
<dbReference type="Pfam" id="PF00436">
    <property type="entry name" value="SSB"/>
    <property type="match status" value="1"/>
</dbReference>
<dbReference type="PROSITE" id="PS50935">
    <property type="entry name" value="SSB"/>
    <property type="match status" value="1"/>
</dbReference>